<dbReference type="Pfam" id="PF08356">
    <property type="entry name" value="EF_assoc_2"/>
    <property type="match status" value="1"/>
</dbReference>
<dbReference type="Gene3D" id="3.40.50.300">
    <property type="entry name" value="P-loop containing nucleotide triphosphate hydrolases"/>
    <property type="match status" value="2"/>
</dbReference>
<feature type="compositionally biased region" description="Polar residues" evidence="14">
    <location>
        <begin position="634"/>
        <end position="645"/>
    </location>
</feature>
<evidence type="ECO:0000256" key="5">
    <source>
        <dbReference type="ARBA" id="ARBA00022737"/>
    </source>
</evidence>
<feature type="region of interest" description="Disordered" evidence="14">
    <location>
        <begin position="1415"/>
        <end position="1502"/>
    </location>
</feature>
<keyword evidence="10" id="KW-1133">Transmembrane helix</keyword>
<keyword evidence="8" id="KW-0378">Hydrolase</keyword>
<dbReference type="CDD" id="cd01892">
    <property type="entry name" value="Miro2"/>
    <property type="match status" value="1"/>
</dbReference>
<feature type="compositionally biased region" description="Low complexity" evidence="14">
    <location>
        <begin position="1464"/>
        <end position="1491"/>
    </location>
</feature>
<feature type="region of interest" description="Disordered" evidence="14">
    <location>
        <begin position="740"/>
        <end position="774"/>
    </location>
</feature>
<dbReference type="Pfam" id="PF08355">
    <property type="entry name" value="EF_assoc_1"/>
    <property type="match status" value="1"/>
</dbReference>
<keyword evidence="3" id="KW-0812">Transmembrane</keyword>
<dbReference type="SUPFAM" id="SSF52540">
    <property type="entry name" value="P-loop containing nucleoside triphosphate hydrolases"/>
    <property type="match status" value="2"/>
</dbReference>
<evidence type="ECO:0000256" key="3">
    <source>
        <dbReference type="ARBA" id="ARBA00022692"/>
    </source>
</evidence>
<dbReference type="PANTHER" id="PTHR28089">
    <property type="entry name" value="PROTEIN ZDS1-RELATED"/>
    <property type="match status" value="1"/>
</dbReference>
<evidence type="ECO:0000256" key="11">
    <source>
        <dbReference type="ARBA" id="ARBA00023128"/>
    </source>
</evidence>
<dbReference type="PRINTS" id="PR00449">
    <property type="entry name" value="RASTRNSFRMNG"/>
</dbReference>
<comment type="similarity">
    <text evidence="2">Belongs to the mitochondrial Rho GTPase family.</text>
</comment>
<feature type="compositionally biased region" description="Basic and acidic residues" evidence="14">
    <location>
        <begin position="1216"/>
        <end position="1236"/>
    </location>
</feature>
<keyword evidence="7" id="KW-1000">Mitochondrion outer membrane</keyword>
<dbReference type="InterPro" id="IPR013566">
    <property type="entry name" value="EF_hand_assoc_1"/>
</dbReference>
<evidence type="ECO:0000256" key="9">
    <source>
        <dbReference type="ARBA" id="ARBA00022837"/>
    </source>
</evidence>
<evidence type="ECO:0000313" key="16">
    <source>
        <dbReference type="EMBL" id="KAL1644967.1"/>
    </source>
</evidence>
<feature type="compositionally biased region" description="Low complexity" evidence="14">
    <location>
        <begin position="646"/>
        <end position="655"/>
    </location>
</feature>
<evidence type="ECO:0000256" key="8">
    <source>
        <dbReference type="ARBA" id="ARBA00022801"/>
    </source>
</evidence>
<dbReference type="Gene3D" id="1.10.238.10">
    <property type="entry name" value="EF-hand"/>
    <property type="match status" value="2"/>
</dbReference>
<keyword evidence="9" id="KW-0106">Calcium</keyword>
<proteinExistence type="inferred from homology"/>
<feature type="compositionally biased region" description="Basic and acidic residues" evidence="14">
    <location>
        <begin position="787"/>
        <end position="798"/>
    </location>
</feature>
<evidence type="ECO:0000256" key="14">
    <source>
        <dbReference type="SAM" id="MobiDB-lite"/>
    </source>
</evidence>
<evidence type="ECO:0000256" key="2">
    <source>
        <dbReference type="ARBA" id="ARBA00007981"/>
    </source>
</evidence>
<dbReference type="CDD" id="cd01893">
    <property type="entry name" value="Miro1"/>
    <property type="match status" value="1"/>
</dbReference>
<keyword evidence="17" id="KW-1185">Reference proteome</keyword>
<dbReference type="InterPro" id="IPR013941">
    <property type="entry name" value="ZDS1_C"/>
</dbReference>
<dbReference type="InterPro" id="IPR020860">
    <property type="entry name" value="MIRO_dom"/>
</dbReference>
<feature type="region of interest" description="Disordered" evidence="14">
    <location>
        <begin position="787"/>
        <end position="877"/>
    </location>
</feature>
<evidence type="ECO:0000313" key="17">
    <source>
        <dbReference type="Proteomes" id="UP001521184"/>
    </source>
</evidence>
<feature type="region of interest" description="Disordered" evidence="14">
    <location>
        <begin position="629"/>
        <end position="706"/>
    </location>
</feature>
<sequence length="1502" mass="168376">MATVRICVCGDEGTGKSSLITSLVKDVFVPKIQSVLPPVTLPPTLGTPENVTTTVVDTSALPQDRDKLRKELRKSNVILLVYSDHYSYERVALFWMPYFRSLGVNVPVVLCANKSDLQTNGSTSQVVADEMLPVMNEFKEIDSCIRTSAKEHHNINEVFFLCQKAVTHPIAPLYDSKEANLKPAAVAALRRIFYLSDRDQDGYLNDTEMHAFQLKCFEKPLSEDDLMNIKRSIQKVSPESASEKGIDEKGFLLLHKIFAEKGRHETIWIILRKYHYTDSLSLKDTFLHPKFDVPQYSSAELSPAGYRFFVDLFLLHDKDNDGGLNDAELSALFLPTPGPPPSWVDSAFPSCTVRNEAGYITLQGWLAQWSMTTFEEPKTTLEYLAYLGFESSDRGGTTAALKVTKARKRRNRPGRVERNVVLCYVLGASGSGKSSLLNAFLNRPFSTMHYPTIKPHSAVNSVELQGGKQCYLILEELGELEPAILENQAKLDACDLLCYTYDSSDPDSFDYIVQLRKKYPHLDGLPAVYTALKADQDKAMQRTEMQPDEHTSALNMAAPLHISVTWNTISEFFVHTSPRPGSKRALELERLYEARRGHAPQISISDDSHHITEAIGDMYGENEYHRSESRPLSFISSPTSETFDLSPSFPSSPNPLERASSNENKHHANGQPSSPQMLSPLSDRSDSFDRSSVSPPRLNRQSSDTASQAFEFQDIDSQSSPAAVAQELSNLQAIRRMSMDVHGSDPDLPSFSERAPMPPASPTHEDDEDDPSRMFWVPARVHPELAPKEFKTFIEEKVQKHRRRSGDSDSMLSADGLSPEGSGGGLRRKKSMLSKQVDGPHGYRDGAERLERKRSQASDHAHMPTLHQLEAVEEDDPAQLIRRMSLRDSMDSGVAGVESTGEDDVPILPVKPAGILKRSTRTNYRRGSIRKGERVPFSRRMGKHGDTDTDESPVSSPVAQEPEPKRGIQRVQTEPIASKADQPENFSRPTRLRSQAQDPDAPQAEPSRPRSAEDRPSSPPEQHRQTSPPQQDQRRYHSRIASNGRTTALLPGYNVPIDSPVVSSTAAPVPQIVETPPAASDIPPPIPAQHPERKSSKVKVDHTASQNHAPVKMPPQPVRGLPPGRQSLREKAEKAQANKIPSQSLDEMASHPTAIPGHTSATRSDSLAIIPTFADETKSDKGDKKSRKAAAAAAAADDDDEESGGRKTSWGWFSRKNKEKEEEEEREKKDKEEKEHKKTKSKLTKSADKSHDKHDKHDKHEKKDNTRLDVLQTSIDDGRGRESLVLDRSSVKLDEERQKTSSRKTSSEKKEKEGLFSSIFGGKTKKGEKEPHGSSKKAISARGLSPDPPQRVLRPDIDYNWTRFSILEERAIYRMAHIKLANPRRELYSQVLLSNFMYSYLAKVQQMHPHIQIGQSAAQKQQQRLAQEQKKREEEQRRQQQQQQPEEFKQYQMYQDYNRTNGHGYSVSSGSSYLGQPGAQQPQQTAYYGPQYDEDDGRNDMW</sequence>
<dbReference type="InterPro" id="IPR011992">
    <property type="entry name" value="EF-hand-dom_pair"/>
</dbReference>
<feature type="compositionally biased region" description="Basic residues" evidence="14">
    <location>
        <begin position="918"/>
        <end position="929"/>
    </location>
</feature>
<feature type="compositionally biased region" description="Basic and acidic residues" evidence="14">
    <location>
        <begin position="841"/>
        <end position="862"/>
    </location>
</feature>
<dbReference type="SMART" id="SM01327">
    <property type="entry name" value="Zds_C"/>
    <property type="match status" value="1"/>
</dbReference>
<feature type="compositionally biased region" description="Polar residues" evidence="14">
    <location>
        <begin position="1453"/>
        <end position="1463"/>
    </location>
</feature>
<feature type="compositionally biased region" description="Acidic residues" evidence="14">
    <location>
        <begin position="1492"/>
        <end position="1502"/>
    </location>
</feature>
<feature type="compositionally biased region" description="Basic and acidic residues" evidence="14">
    <location>
        <begin position="1090"/>
        <end position="1102"/>
    </location>
</feature>
<dbReference type="InterPro" id="IPR018247">
    <property type="entry name" value="EF_Hand_1_Ca_BS"/>
</dbReference>
<evidence type="ECO:0000256" key="1">
    <source>
        <dbReference type="ARBA" id="ARBA00004200"/>
    </source>
</evidence>
<feature type="domain" description="Miro" evidence="15">
    <location>
        <begin position="1"/>
        <end position="168"/>
    </location>
</feature>
<dbReference type="EMBL" id="JAKEKT020000021">
    <property type="protein sequence ID" value="KAL1644967.1"/>
    <property type="molecule type" value="Genomic_DNA"/>
</dbReference>
<keyword evidence="6" id="KW-0547">Nucleotide-binding</keyword>
<dbReference type="Proteomes" id="UP001521184">
    <property type="component" value="Unassembled WGS sequence"/>
</dbReference>
<dbReference type="InterPro" id="IPR027417">
    <property type="entry name" value="P-loop_NTPase"/>
</dbReference>
<name>A0ABR3TVA2_9PEZI</name>
<comment type="caution">
    <text evidence="16">The sequence shown here is derived from an EMBL/GenBank/DDBJ whole genome shotgun (WGS) entry which is preliminary data.</text>
</comment>
<feature type="compositionally biased region" description="Polar residues" evidence="14">
    <location>
        <begin position="984"/>
        <end position="997"/>
    </location>
</feature>
<dbReference type="SMART" id="SM00173">
    <property type="entry name" value="RAS"/>
    <property type="match status" value="1"/>
</dbReference>
<evidence type="ECO:0000256" key="4">
    <source>
        <dbReference type="ARBA" id="ARBA00022723"/>
    </source>
</evidence>
<keyword evidence="4" id="KW-0479">Metal-binding</keyword>
<keyword evidence="13" id="KW-0472">Membrane</keyword>
<feature type="compositionally biased region" description="Basic and acidic residues" evidence="14">
    <location>
        <begin position="1427"/>
        <end position="1438"/>
    </location>
</feature>
<dbReference type="Pfam" id="PF00071">
    <property type="entry name" value="Ras"/>
    <property type="match status" value="2"/>
</dbReference>
<dbReference type="PANTHER" id="PTHR28089:SF1">
    <property type="entry name" value="PROTEIN ZDS1-RELATED"/>
    <property type="match status" value="1"/>
</dbReference>
<evidence type="ECO:0000259" key="15">
    <source>
        <dbReference type="PROSITE" id="PS51423"/>
    </source>
</evidence>
<evidence type="ECO:0000256" key="13">
    <source>
        <dbReference type="ARBA" id="ARBA00023136"/>
    </source>
</evidence>
<evidence type="ECO:0000256" key="6">
    <source>
        <dbReference type="ARBA" id="ARBA00022741"/>
    </source>
</evidence>
<dbReference type="SMART" id="SM00174">
    <property type="entry name" value="RHO"/>
    <property type="match status" value="1"/>
</dbReference>
<dbReference type="PROSITE" id="PS00018">
    <property type="entry name" value="EF_HAND_1"/>
    <property type="match status" value="1"/>
</dbReference>
<dbReference type="Pfam" id="PF08632">
    <property type="entry name" value="Zds_C"/>
    <property type="match status" value="1"/>
</dbReference>
<feature type="region of interest" description="Disordered" evidence="14">
    <location>
        <begin position="918"/>
        <end position="1354"/>
    </location>
</feature>
<reference evidence="16 17" key="1">
    <citation type="journal article" date="2023" name="Plant Dis.">
        <title>First Report of Diplodia intermedia Causing Canker and Dieback Diseases on Apple Trees in Canada.</title>
        <authorList>
            <person name="Ellouze W."/>
            <person name="Ilyukhin E."/>
            <person name="Sulman M."/>
            <person name="Ali S."/>
        </authorList>
    </citation>
    <scope>NUCLEOTIDE SEQUENCE [LARGE SCALE GENOMIC DNA]</scope>
    <source>
        <strain evidence="16 17">M45-28</strain>
    </source>
</reference>
<evidence type="ECO:0000256" key="10">
    <source>
        <dbReference type="ARBA" id="ARBA00022989"/>
    </source>
</evidence>
<protein>
    <submittedName>
        <fullName evidence="16">ERMES complex Ca(2+)-binding regulatory GTPase gem1</fullName>
    </submittedName>
</protein>
<dbReference type="InterPro" id="IPR040206">
    <property type="entry name" value="Zds1/2"/>
</dbReference>
<evidence type="ECO:0000256" key="7">
    <source>
        <dbReference type="ARBA" id="ARBA00022787"/>
    </source>
</evidence>
<feature type="domain" description="Miro" evidence="15">
    <location>
        <begin position="418"/>
        <end position="582"/>
    </location>
</feature>
<dbReference type="InterPro" id="IPR001806">
    <property type="entry name" value="Small_GTPase"/>
</dbReference>
<feature type="compositionally biased region" description="Basic and acidic residues" evidence="14">
    <location>
        <begin position="1276"/>
        <end position="1314"/>
    </location>
</feature>
<keyword evidence="5" id="KW-0677">Repeat</keyword>
<dbReference type="SMART" id="SM00175">
    <property type="entry name" value="RAB"/>
    <property type="match status" value="1"/>
</dbReference>
<organism evidence="16 17">
    <name type="scientific">Diplodia intermedia</name>
    <dbReference type="NCBI Taxonomy" id="856260"/>
    <lineage>
        <taxon>Eukaryota</taxon>
        <taxon>Fungi</taxon>
        <taxon>Dikarya</taxon>
        <taxon>Ascomycota</taxon>
        <taxon>Pezizomycotina</taxon>
        <taxon>Dothideomycetes</taxon>
        <taxon>Dothideomycetes incertae sedis</taxon>
        <taxon>Botryosphaeriales</taxon>
        <taxon>Botryosphaeriaceae</taxon>
        <taxon>Diplodia</taxon>
    </lineage>
</organism>
<accession>A0ABR3TVA2</accession>
<feature type="compositionally biased region" description="Basic and acidic residues" evidence="14">
    <location>
        <begin position="1007"/>
        <end position="1024"/>
    </location>
</feature>
<feature type="compositionally biased region" description="Basic and acidic residues" evidence="14">
    <location>
        <begin position="1127"/>
        <end position="1136"/>
    </location>
</feature>
<feature type="compositionally biased region" description="Basic and acidic residues" evidence="14">
    <location>
        <begin position="1245"/>
        <end position="1255"/>
    </location>
</feature>
<gene>
    <name evidence="16" type="primary">GEM1</name>
    <name evidence="16" type="ORF">SLS58_004038</name>
</gene>
<comment type="subcellular location">
    <subcellularLocation>
        <location evidence="1">Mitochondrion outer membrane</location>
        <topology evidence="1">Single-pass type IV membrane protein</topology>
    </subcellularLocation>
</comment>
<dbReference type="InterPro" id="IPR013567">
    <property type="entry name" value="EF_hand_assoc_2"/>
</dbReference>
<keyword evidence="11" id="KW-0496">Mitochondrion</keyword>
<keyword evidence="12" id="KW-0342">GTP-binding</keyword>
<dbReference type="SUPFAM" id="SSF47473">
    <property type="entry name" value="EF-hand"/>
    <property type="match status" value="1"/>
</dbReference>
<dbReference type="PROSITE" id="PS51423">
    <property type="entry name" value="MIRO"/>
    <property type="match status" value="2"/>
</dbReference>
<feature type="compositionally biased region" description="Low complexity" evidence="14">
    <location>
        <begin position="671"/>
        <end position="682"/>
    </location>
</feature>
<evidence type="ECO:0000256" key="12">
    <source>
        <dbReference type="ARBA" id="ARBA00023134"/>
    </source>
</evidence>